<accession>A0A7W9SMX3</accession>
<sequence length="1093" mass="116416">MNLLKLALAGLKFHKKAHLGVFLGAVLAAAILTGALAVGDSVRYSLTQQALARIGGIEHALYNPGRFFRTELTGELGVAAPTSAAILLRGAAANSEGTARAGRVQVVGVDEAFWKLGGAGTVNMAEDGVALNERLAKFLGVDVGDEVLIRVDKPSLLSRDAPLSKIEDATVALRLPVRFVITEQRFGNFSLDANQIPPYNAFIPRATLQKAIGQEGRANLLLVGSGIAPDSLTRALWEKWKLTDAGLKLKPVPATGELELRTDRVFLEPEVAKAAETAQPGARRILTYFVNRLTFGGKSTPYSTVAALEGAPLPDGMGDDEALINQWLADDTGAKVGDKITLTYWLVGPLRKLEEHTSAFKIRGIVPLSGPTLDPALMPDIPGLSDKKDCRQWEPGVPIDLEKIRDKDQAYWSAFRGTPKAFITLKAGQTIWNNRFGNLTAIRYKSDSATVEACVRQALSPAALGLFFQPIRERALSASANSMDFGSLFLGFSIFLIVAALLLAALLFGFGVEQRSREVGTLLAIGVTPRRVRTLLLLEGGLIASLASVAGVFVATLYTRAVIAGLGSVWKDAVVSSPLTYYAKPETLIGGGIGSFLVALLVIWLVARKQGQATAQALLSGNREVPLPSEGRAPGKREAVSAAGRWLPLILPFLAVGLALFGIGKHGEEAAGIFFTSGALLLIAGILAARQLLQKLERTEGVLSLTSVGRRNAARRLSRSTGAITLLACGSFLVIAVGANRHDPREAARERASGTGGFALYAEASLPVYQDLNSAEGRDAFGLDGQEMADAKVVPFRLREGDEASCLNLNRAQTPRLLGVDPKLLAERSAFGFSQSLADKKASPWSLLDWDDGTDTIPVIGDMNTVMWMLHSGVGQTIDYTDDRGTIHKLKVVGIINNSVLQGNLILSERHFTKLFANHSGYQVFLVDTPEAKTKALAESLTRGLEDNGLSVATTPERLGMFSAVENTYLSIFAILGGMGLLLGSLGLGVIVLRNVLERQGELALLRAIGFTKRSLHQLVFSEHVMLLFLGLAIGVAAALVAVLPSLKTPGVGVPFVSLGLTLLGVLGSGLLWVWLATTAALRSSLLGALRSE</sequence>
<feature type="transmembrane region" description="Helical" evidence="6">
    <location>
        <begin position="670"/>
        <end position="689"/>
    </location>
</feature>
<evidence type="ECO:0000256" key="5">
    <source>
        <dbReference type="ARBA" id="ARBA00023136"/>
    </source>
</evidence>
<keyword evidence="2" id="KW-1003">Cell membrane</keyword>
<evidence type="ECO:0000256" key="3">
    <source>
        <dbReference type="ARBA" id="ARBA00022692"/>
    </source>
</evidence>
<evidence type="ECO:0000256" key="2">
    <source>
        <dbReference type="ARBA" id="ARBA00022475"/>
    </source>
</evidence>
<name>A0A7W9SMX3_ARMRO</name>
<dbReference type="RefSeq" id="WP_184192896.1">
    <property type="nucleotide sequence ID" value="NZ_JACHGW010000001.1"/>
</dbReference>
<keyword evidence="4 6" id="KW-1133">Transmembrane helix</keyword>
<dbReference type="EMBL" id="JACHGW010000001">
    <property type="protein sequence ID" value="MBB6049285.1"/>
    <property type="molecule type" value="Genomic_DNA"/>
</dbReference>
<organism evidence="8 9">
    <name type="scientific">Armatimonas rosea</name>
    <dbReference type="NCBI Taxonomy" id="685828"/>
    <lineage>
        <taxon>Bacteria</taxon>
        <taxon>Bacillati</taxon>
        <taxon>Armatimonadota</taxon>
        <taxon>Armatimonadia</taxon>
        <taxon>Armatimonadales</taxon>
        <taxon>Armatimonadaceae</taxon>
        <taxon>Armatimonas</taxon>
    </lineage>
</organism>
<keyword evidence="9" id="KW-1185">Reference proteome</keyword>
<keyword evidence="3 6" id="KW-0812">Transmembrane</keyword>
<evidence type="ECO:0000313" key="9">
    <source>
        <dbReference type="Proteomes" id="UP000520814"/>
    </source>
</evidence>
<feature type="transmembrane region" description="Helical" evidence="6">
    <location>
        <begin position="588"/>
        <end position="607"/>
    </location>
</feature>
<evidence type="ECO:0000256" key="4">
    <source>
        <dbReference type="ARBA" id="ARBA00022989"/>
    </source>
</evidence>
<proteinExistence type="predicted"/>
<feature type="transmembrane region" description="Helical" evidence="6">
    <location>
        <begin position="646"/>
        <end position="664"/>
    </location>
</feature>
<dbReference type="InterPro" id="IPR003838">
    <property type="entry name" value="ABC3_permease_C"/>
</dbReference>
<dbReference type="Proteomes" id="UP000520814">
    <property type="component" value="Unassembled WGS sequence"/>
</dbReference>
<feature type="domain" description="ABC3 transporter permease C-terminal" evidence="7">
    <location>
        <begin position="492"/>
        <end position="609"/>
    </location>
</feature>
<evidence type="ECO:0000313" key="8">
    <source>
        <dbReference type="EMBL" id="MBB6049285.1"/>
    </source>
</evidence>
<feature type="domain" description="ABC3 transporter permease C-terminal" evidence="7">
    <location>
        <begin position="975"/>
        <end position="1084"/>
    </location>
</feature>
<feature type="transmembrane region" description="Helical" evidence="6">
    <location>
        <begin position="1025"/>
        <end position="1044"/>
    </location>
</feature>
<dbReference type="InterPro" id="IPR051125">
    <property type="entry name" value="ABC-4/HrtB_transporter"/>
</dbReference>
<comment type="caution">
    <text evidence="8">The sequence shown here is derived from an EMBL/GenBank/DDBJ whole genome shotgun (WGS) entry which is preliminary data.</text>
</comment>
<feature type="transmembrane region" description="Helical" evidence="6">
    <location>
        <begin position="720"/>
        <end position="739"/>
    </location>
</feature>
<dbReference type="GO" id="GO:0005886">
    <property type="term" value="C:plasma membrane"/>
    <property type="evidence" value="ECO:0007669"/>
    <property type="project" value="UniProtKB-SubCell"/>
</dbReference>
<feature type="transmembrane region" description="Helical" evidence="6">
    <location>
        <begin position="488"/>
        <end position="513"/>
    </location>
</feature>
<feature type="transmembrane region" description="Helical" evidence="6">
    <location>
        <begin position="1056"/>
        <end position="1076"/>
    </location>
</feature>
<evidence type="ECO:0000256" key="6">
    <source>
        <dbReference type="SAM" id="Phobius"/>
    </source>
</evidence>
<dbReference type="PANTHER" id="PTHR43738:SF2">
    <property type="entry name" value="ABC TRANSPORTER PERMEASE"/>
    <property type="match status" value="1"/>
</dbReference>
<comment type="subcellular location">
    <subcellularLocation>
        <location evidence="1">Cell membrane</location>
        <topology evidence="1">Multi-pass membrane protein</topology>
    </subcellularLocation>
</comment>
<feature type="transmembrane region" description="Helical" evidence="6">
    <location>
        <begin position="969"/>
        <end position="993"/>
    </location>
</feature>
<keyword evidence="5 6" id="KW-0472">Membrane</keyword>
<evidence type="ECO:0000259" key="7">
    <source>
        <dbReference type="Pfam" id="PF02687"/>
    </source>
</evidence>
<feature type="transmembrane region" description="Helical" evidence="6">
    <location>
        <begin position="534"/>
        <end position="558"/>
    </location>
</feature>
<dbReference type="Pfam" id="PF02687">
    <property type="entry name" value="FtsX"/>
    <property type="match status" value="2"/>
</dbReference>
<protein>
    <submittedName>
        <fullName evidence="8">ABC-type antimicrobial peptide transport system permease subunit</fullName>
    </submittedName>
</protein>
<dbReference type="PANTHER" id="PTHR43738">
    <property type="entry name" value="ABC TRANSPORTER, MEMBRANE PROTEIN"/>
    <property type="match status" value="1"/>
</dbReference>
<reference evidence="8 9" key="1">
    <citation type="submission" date="2020-08" db="EMBL/GenBank/DDBJ databases">
        <title>Genomic Encyclopedia of Type Strains, Phase IV (KMG-IV): sequencing the most valuable type-strain genomes for metagenomic binning, comparative biology and taxonomic classification.</title>
        <authorList>
            <person name="Goeker M."/>
        </authorList>
    </citation>
    <scope>NUCLEOTIDE SEQUENCE [LARGE SCALE GENOMIC DNA]</scope>
    <source>
        <strain evidence="8 9">DSM 23562</strain>
    </source>
</reference>
<dbReference type="AlphaFoldDB" id="A0A7W9SMX3"/>
<gene>
    <name evidence="8" type="ORF">HNQ39_001047</name>
</gene>
<evidence type="ECO:0000256" key="1">
    <source>
        <dbReference type="ARBA" id="ARBA00004651"/>
    </source>
</evidence>